<dbReference type="Gene3D" id="3.30.565.10">
    <property type="entry name" value="Histidine kinase-like ATPase, C-terminal domain"/>
    <property type="match status" value="1"/>
</dbReference>
<dbReference type="InterPro" id="IPR036890">
    <property type="entry name" value="HATPase_C_sf"/>
</dbReference>
<dbReference type="AlphaFoldDB" id="A0A1H4WNK1"/>
<dbReference type="GO" id="GO:0003677">
    <property type="term" value="F:DNA binding"/>
    <property type="evidence" value="ECO:0007669"/>
    <property type="project" value="UniProtKB-KW"/>
</dbReference>
<dbReference type="PANTHER" id="PTHR44688">
    <property type="entry name" value="DNA-BINDING TRANSCRIPTIONAL ACTIVATOR DEVR_DOSR"/>
    <property type="match status" value="1"/>
</dbReference>
<accession>A0A1H4WNK1</accession>
<dbReference type="SMART" id="SM00421">
    <property type="entry name" value="HTH_LUXR"/>
    <property type="match status" value="1"/>
</dbReference>
<keyword evidence="6" id="KW-1185">Reference proteome</keyword>
<dbReference type="InterPro" id="IPR000792">
    <property type="entry name" value="Tscrpt_reg_LuxR_C"/>
</dbReference>
<organism evidence="5 6">
    <name type="scientific">Rhodococcus koreensis</name>
    <dbReference type="NCBI Taxonomy" id="99653"/>
    <lineage>
        <taxon>Bacteria</taxon>
        <taxon>Bacillati</taxon>
        <taxon>Actinomycetota</taxon>
        <taxon>Actinomycetes</taxon>
        <taxon>Mycobacteriales</taxon>
        <taxon>Nocardiaceae</taxon>
        <taxon>Rhodococcus</taxon>
    </lineage>
</organism>
<dbReference type="Proteomes" id="UP000183561">
    <property type="component" value="Unassembled WGS sequence"/>
</dbReference>
<proteinExistence type="predicted"/>
<dbReference type="Gene3D" id="1.10.10.10">
    <property type="entry name" value="Winged helix-like DNA-binding domain superfamily/Winged helix DNA-binding domain"/>
    <property type="match status" value="1"/>
</dbReference>
<keyword evidence="1" id="KW-0805">Transcription regulation</keyword>
<name>A0A1H4WNK1_9NOCA</name>
<dbReference type="EMBL" id="FNSV01000005">
    <property type="protein sequence ID" value="SEC94231.1"/>
    <property type="molecule type" value="Genomic_DNA"/>
</dbReference>
<dbReference type="PANTHER" id="PTHR44688:SF16">
    <property type="entry name" value="DNA-BINDING TRANSCRIPTIONAL ACTIVATOR DEVR_DOSR"/>
    <property type="match status" value="1"/>
</dbReference>
<dbReference type="PROSITE" id="PS50043">
    <property type="entry name" value="HTH_LUXR_2"/>
    <property type="match status" value="1"/>
</dbReference>
<dbReference type="PRINTS" id="PR00038">
    <property type="entry name" value="HTHLUXR"/>
</dbReference>
<keyword evidence="3" id="KW-0804">Transcription</keyword>
<evidence type="ECO:0000313" key="6">
    <source>
        <dbReference type="Proteomes" id="UP000183561"/>
    </source>
</evidence>
<keyword evidence="2" id="KW-0238">DNA-binding</keyword>
<dbReference type="SUPFAM" id="SSF46894">
    <property type="entry name" value="C-terminal effector domain of the bipartite response regulators"/>
    <property type="match status" value="1"/>
</dbReference>
<dbReference type="PROSITE" id="PS00622">
    <property type="entry name" value="HTH_LUXR_1"/>
    <property type="match status" value="1"/>
</dbReference>
<evidence type="ECO:0000259" key="4">
    <source>
        <dbReference type="PROSITE" id="PS50043"/>
    </source>
</evidence>
<dbReference type="Pfam" id="PF00196">
    <property type="entry name" value="GerE"/>
    <property type="match status" value="1"/>
</dbReference>
<dbReference type="InterPro" id="IPR036388">
    <property type="entry name" value="WH-like_DNA-bd_sf"/>
</dbReference>
<protein>
    <submittedName>
        <fullName evidence="5">Regulatory protein, luxR family</fullName>
    </submittedName>
</protein>
<dbReference type="InterPro" id="IPR016032">
    <property type="entry name" value="Sig_transdc_resp-reg_C-effctor"/>
</dbReference>
<evidence type="ECO:0000256" key="1">
    <source>
        <dbReference type="ARBA" id="ARBA00023015"/>
    </source>
</evidence>
<dbReference type="CDD" id="cd06170">
    <property type="entry name" value="LuxR_C_like"/>
    <property type="match status" value="1"/>
</dbReference>
<reference evidence="6" key="1">
    <citation type="submission" date="2016-10" db="EMBL/GenBank/DDBJ databases">
        <authorList>
            <person name="Varghese N."/>
            <person name="Submissions S."/>
        </authorList>
    </citation>
    <scope>NUCLEOTIDE SEQUENCE [LARGE SCALE GENOMIC DNA]</scope>
    <source>
        <strain evidence="6">DSM 44498</strain>
    </source>
</reference>
<gene>
    <name evidence="5" type="ORF">SAMN04490239_6078</name>
</gene>
<sequence>MVSVEDTDRKQAQSWADMRAVIAGPLPDIATRFSRYLTSLWSHDALVIFTCECTGRPRKVAGNREIVDRVTIDELDALKKSADLGTVFDGVQILGGARRPLWVVRDATDTLLVVVPKRVQPEPPDPDLIVALFGIVATSIRQQVAQASPDYLAESRAASSERARTIAELTEIHDATLSSILGTLRSNDLDDRRSRITASETASAALIALRSAGDADRALSEEAVTTAFARLQGELRPLLRHCEVEIDYVEPPADGRPLPGEIAHAARAMVRTIVLAFGAQPVLARLRVAWDCDGDNVLLEVRDQGSGAIDGSALTRQLAGRLHTLRGRVDIESIAGWGSRVSLVIPLDPPAARPDEHLLSTLNPRELEVLAHLTVGKRNKAIASELGISESTVKFHVASVLQKLDVTNRGEAGAIGIRAGISPDAAMVTGARR</sequence>
<dbReference type="SUPFAM" id="SSF55874">
    <property type="entry name" value="ATPase domain of HSP90 chaperone/DNA topoisomerase II/histidine kinase"/>
    <property type="match status" value="1"/>
</dbReference>
<dbReference type="GO" id="GO:0006355">
    <property type="term" value="P:regulation of DNA-templated transcription"/>
    <property type="evidence" value="ECO:0007669"/>
    <property type="project" value="InterPro"/>
</dbReference>
<evidence type="ECO:0000256" key="3">
    <source>
        <dbReference type="ARBA" id="ARBA00023163"/>
    </source>
</evidence>
<evidence type="ECO:0000313" key="5">
    <source>
        <dbReference type="EMBL" id="SEC94231.1"/>
    </source>
</evidence>
<evidence type="ECO:0000256" key="2">
    <source>
        <dbReference type="ARBA" id="ARBA00023125"/>
    </source>
</evidence>
<feature type="domain" description="HTH luxR-type" evidence="4">
    <location>
        <begin position="355"/>
        <end position="420"/>
    </location>
</feature>